<organism evidence="1 2">
    <name type="scientific">Roseburia amylophila</name>
    <dbReference type="NCBI Taxonomy" id="2981794"/>
    <lineage>
        <taxon>Bacteria</taxon>
        <taxon>Bacillati</taxon>
        <taxon>Bacillota</taxon>
        <taxon>Clostridia</taxon>
        <taxon>Lachnospirales</taxon>
        <taxon>Lachnospiraceae</taxon>
        <taxon>Roseburia</taxon>
    </lineage>
</organism>
<dbReference type="EMBL" id="JAJEQW010000002">
    <property type="protein sequence ID" value="MCC2241411.1"/>
    <property type="molecule type" value="Genomic_DNA"/>
</dbReference>
<dbReference type="Proteomes" id="UP001198893">
    <property type="component" value="Unassembled WGS sequence"/>
</dbReference>
<dbReference type="RefSeq" id="WP_227700747.1">
    <property type="nucleotide sequence ID" value="NZ_JAJEQW010000002.1"/>
</dbReference>
<accession>A0AAW4WDM0</accession>
<name>A0AAW4WDM0_9FIRM</name>
<evidence type="ECO:0000313" key="2">
    <source>
        <dbReference type="Proteomes" id="UP001198893"/>
    </source>
</evidence>
<dbReference type="AlphaFoldDB" id="A0AAW4WDM0"/>
<sequence>MKWWKKLKSLLRRNKSNLQSENRNSHQDDLIEKEIYFPCNAFFRKIIEAVLEQKGISYRDMRLFVIDAEDGAYLRQEEEQYMLRQLYPGLNAYTLCTGQPECHRKEMDYLYEEMGLIVEVIGKEENAVQKGTGPEEGRLILDFEAEGRIREEFLSEKSIYISIYKRNWYQRANLDIEVPIGYNIMIVKGTGFTGCEAVSDRLEREFYAE</sequence>
<reference evidence="1" key="1">
    <citation type="submission" date="2021-10" db="EMBL/GenBank/DDBJ databases">
        <title>Anaerobic single-cell dispensing facilitates the cultivation of human gut bacteria.</title>
        <authorList>
            <person name="Afrizal A."/>
        </authorList>
    </citation>
    <scope>NUCLEOTIDE SEQUENCE</scope>
    <source>
        <strain evidence="1">CLA-AA-H204</strain>
    </source>
</reference>
<evidence type="ECO:0000313" key="1">
    <source>
        <dbReference type="EMBL" id="MCC2241411.1"/>
    </source>
</evidence>
<comment type="caution">
    <text evidence="1">The sequence shown here is derived from an EMBL/GenBank/DDBJ whole genome shotgun (WGS) entry which is preliminary data.</text>
</comment>
<proteinExistence type="predicted"/>
<gene>
    <name evidence="1" type="ORF">LKD47_03705</name>
</gene>
<protein>
    <submittedName>
        <fullName evidence="1">Uncharacterized protein</fullName>
    </submittedName>
</protein>